<dbReference type="InterPro" id="IPR036157">
    <property type="entry name" value="dUTPase-like_sf"/>
</dbReference>
<comment type="catalytic activity">
    <reaction evidence="5">
        <text>dUTP + H2O = dUMP + diphosphate + H(+)</text>
        <dbReference type="Rhea" id="RHEA:10248"/>
        <dbReference type="ChEBI" id="CHEBI:15377"/>
        <dbReference type="ChEBI" id="CHEBI:15378"/>
        <dbReference type="ChEBI" id="CHEBI:33019"/>
        <dbReference type="ChEBI" id="CHEBI:61555"/>
        <dbReference type="ChEBI" id="CHEBI:246422"/>
        <dbReference type="EC" id="3.6.1.23"/>
    </reaction>
</comment>
<dbReference type="InterPro" id="IPR008181">
    <property type="entry name" value="dUTPase"/>
</dbReference>
<evidence type="ECO:0000259" key="7">
    <source>
        <dbReference type="Pfam" id="PF00692"/>
    </source>
</evidence>
<evidence type="ECO:0000256" key="4">
    <source>
        <dbReference type="ARBA" id="ARBA00023080"/>
    </source>
</evidence>
<dbReference type="InterPro" id="IPR029054">
    <property type="entry name" value="dUTPase-like"/>
</dbReference>
<comment type="similarity">
    <text evidence="2 5">Belongs to the dUTPase family.</text>
</comment>
<evidence type="ECO:0000256" key="1">
    <source>
        <dbReference type="ARBA" id="ARBA00005142"/>
    </source>
</evidence>
<dbReference type="GO" id="GO:0004170">
    <property type="term" value="F:dUTP diphosphatase activity"/>
    <property type="evidence" value="ECO:0007669"/>
    <property type="project" value="UniProtKB-UniRule"/>
</dbReference>
<protein>
    <recommendedName>
        <fullName evidence="5">Deoxyuridine 5'-triphosphate nucleotidohydrolase</fullName>
        <shortName evidence="5">dUTPase</shortName>
        <ecNumber evidence="5">3.6.1.23</ecNumber>
    </recommendedName>
    <alternativeName>
        <fullName evidence="5">dUTP pyrophosphatase</fullName>
    </alternativeName>
</protein>
<feature type="compositionally biased region" description="Polar residues" evidence="6">
    <location>
        <begin position="151"/>
        <end position="162"/>
    </location>
</feature>
<accession>A0A4Y2UGJ8</accession>
<dbReference type="PANTHER" id="PTHR11241:SF0">
    <property type="entry name" value="DEOXYURIDINE 5'-TRIPHOSPHATE NUCLEOTIDOHYDROLASE"/>
    <property type="match status" value="1"/>
</dbReference>
<dbReference type="Pfam" id="PF00692">
    <property type="entry name" value="dUTPase"/>
    <property type="match status" value="1"/>
</dbReference>
<dbReference type="UniPathway" id="UPA00610">
    <property type="reaction ID" value="UER00666"/>
</dbReference>
<dbReference type="EC" id="3.6.1.23" evidence="5"/>
<comment type="function">
    <text evidence="5">Involved in nucleotide metabolism via production of dUMP, the immediate precursor of thymidine nucleotides, and decreases the intracellular concentration of dUTP so that uracil cannot be incorporated into DNA.</text>
</comment>
<keyword evidence="9" id="KW-1185">Reference proteome</keyword>
<comment type="pathway">
    <text evidence="1 5">Pyrimidine metabolism; dUMP biosynthesis; dUMP from dCTP (dUTP route): step 2/2.</text>
</comment>
<evidence type="ECO:0000256" key="2">
    <source>
        <dbReference type="ARBA" id="ARBA00006581"/>
    </source>
</evidence>
<feature type="domain" description="dUTPase-like" evidence="7">
    <location>
        <begin position="7"/>
        <end position="143"/>
    </location>
</feature>
<dbReference type="Gene3D" id="2.70.40.10">
    <property type="match status" value="1"/>
</dbReference>
<organism evidence="8 9">
    <name type="scientific">Araneus ventricosus</name>
    <name type="common">Orbweaver spider</name>
    <name type="synonym">Epeira ventricosa</name>
    <dbReference type="NCBI Taxonomy" id="182803"/>
    <lineage>
        <taxon>Eukaryota</taxon>
        <taxon>Metazoa</taxon>
        <taxon>Ecdysozoa</taxon>
        <taxon>Arthropoda</taxon>
        <taxon>Chelicerata</taxon>
        <taxon>Arachnida</taxon>
        <taxon>Araneae</taxon>
        <taxon>Araneomorphae</taxon>
        <taxon>Entelegynae</taxon>
        <taxon>Araneoidea</taxon>
        <taxon>Araneidae</taxon>
        <taxon>Araneus</taxon>
    </lineage>
</organism>
<evidence type="ECO:0000256" key="3">
    <source>
        <dbReference type="ARBA" id="ARBA00022801"/>
    </source>
</evidence>
<evidence type="ECO:0000313" key="9">
    <source>
        <dbReference type="Proteomes" id="UP000499080"/>
    </source>
</evidence>
<proteinExistence type="inferred from homology"/>
<sequence>MFPEAVEPTRQTTASVGLDLYTPNFKNVKWTILPGKQYLLDTGIVLELPVDETTHGLRIAALIKDKSSVAYHNGLCVKAGVIDPDFRGSIKILLRNEGEKPAIILGGYKIAQVLFIPTWCPRELVLTMEEETTTERGTREFGGTKVEPQAPETQGDNTEIDS</sequence>
<dbReference type="Proteomes" id="UP000499080">
    <property type="component" value="Unassembled WGS sequence"/>
</dbReference>
<feature type="region of interest" description="Disordered" evidence="6">
    <location>
        <begin position="130"/>
        <end position="162"/>
    </location>
</feature>
<dbReference type="SUPFAM" id="SSF51283">
    <property type="entry name" value="dUTPase-like"/>
    <property type="match status" value="1"/>
</dbReference>
<keyword evidence="3 5" id="KW-0378">Hydrolase</keyword>
<keyword evidence="5" id="KW-0479">Metal-binding</keyword>
<dbReference type="GO" id="GO:0006226">
    <property type="term" value="P:dUMP biosynthetic process"/>
    <property type="evidence" value="ECO:0007669"/>
    <property type="project" value="UniProtKB-UniRule"/>
</dbReference>
<dbReference type="AlphaFoldDB" id="A0A4Y2UGJ8"/>
<evidence type="ECO:0000313" key="8">
    <source>
        <dbReference type="EMBL" id="GBO11244.1"/>
    </source>
</evidence>
<keyword evidence="5" id="KW-0460">Magnesium</keyword>
<evidence type="ECO:0000256" key="6">
    <source>
        <dbReference type="SAM" id="MobiDB-lite"/>
    </source>
</evidence>
<dbReference type="EMBL" id="BGPR01036162">
    <property type="protein sequence ID" value="GBO11244.1"/>
    <property type="molecule type" value="Genomic_DNA"/>
</dbReference>
<dbReference type="PANTHER" id="PTHR11241">
    <property type="entry name" value="DEOXYURIDINE 5'-TRIPHOSPHATE NUCLEOTIDOHYDROLASE"/>
    <property type="match status" value="1"/>
</dbReference>
<dbReference type="GO" id="GO:0046081">
    <property type="term" value="P:dUTP catabolic process"/>
    <property type="evidence" value="ECO:0007669"/>
    <property type="project" value="UniProtKB-UniRule"/>
</dbReference>
<comment type="caution">
    <text evidence="8">The sequence shown here is derived from an EMBL/GenBank/DDBJ whole genome shotgun (WGS) entry which is preliminary data.</text>
</comment>
<keyword evidence="4 5" id="KW-0546">Nucleotide metabolism</keyword>
<dbReference type="CDD" id="cd07557">
    <property type="entry name" value="trimeric_dUTPase"/>
    <property type="match status" value="1"/>
</dbReference>
<name>A0A4Y2UGJ8_ARAVE</name>
<comment type="cofactor">
    <cofactor evidence="5">
        <name>Mg(2+)</name>
        <dbReference type="ChEBI" id="CHEBI:18420"/>
    </cofactor>
</comment>
<evidence type="ECO:0000256" key="5">
    <source>
        <dbReference type="RuleBase" id="RU367024"/>
    </source>
</evidence>
<reference evidence="8 9" key="1">
    <citation type="journal article" date="2019" name="Sci. Rep.">
        <title>Orb-weaving spider Araneus ventricosus genome elucidates the spidroin gene catalogue.</title>
        <authorList>
            <person name="Kono N."/>
            <person name="Nakamura H."/>
            <person name="Ohtoshi R."/>
            <person name="Moran D.A.P."/>
            <person name="Shinohara A."/>
            <person name="Yoshida Y."/>
            <person name="Fujiwara M."/>
            <person name="Mori M."/>
            <person name="Tomita M."/>
            <person name="Arakawa K."/>
        </authorList>
    </citation>
    <scope>NUCLEOTIDE SEQUENCE [LARGE SCALE GENOMIC DNA]</scope>
</reference>
<dbReference type="OrthoDB" id="6427160at2759"/>
<gene>
    <name evidence="8" type="ORF">AVEN_156282_1</name>
</gene>
<dbReference type="InterPro" id="IPR033704">
    <property type="entry name" value="dUTPase_trimeric"/>
</dbReference>
<dbReference type="GO" id="GO:0000287">
    <property type="term" value="F:magnesium ion binding"/>
    <property type="evidence" value="ECO:0007669"/>
    <property type="project" value="UniProtKB-UniRule"/>
</dbReference>